<proteinExistence type="predicted"/>
<dbReference type="PANTHER" id="PTHR33221:SF4">
    <property type="entry name" value="HTH-TYPE TRANSCRIPTIONAL REPRESSOR NSRR"/>
    <property type="match status" value="1"/>
</dbReference>
<keyword evidence="3" id="KW-1185">Reference proteome</keyword>
<dbReference type="InterPro" id="IPR000944">
    <property type="entry name" value="Tscrpt_reg_Rrf2"/>
</dbReference>
<keyword evidence="1" id="KW-0238">DNA-binding</keyword>
<dbReference type="AlphaFoldDB" id="A0A511X824"/>
<sequence>MHTFIGGLGKDVNDGYLMAMKLTLHTDYALRVLIFLGCNTTRLASIREIADAYGISENHLVKVVHRLGQGGFIETVRGRGGGLRLGRSASDIVIGDVVRYTEDDLALLGCMNAEDPAACALMPACRLRGVLGEALSAFTTVLERYTLADIISPFERARLGDRPAGGGDH</sequence>
<evidence type="ECO:0000313" key="3">
    <source>
        <dbReference type="Proteomes" id="UP000321635"/>
    </source>
</evidence>
<dbReference type="Pfam" id="PF02082">
    <property type="entry name" value="Rrf2"/>
    <property type="match status" value="1"/>
</dbReference>
<name>A0A511X824_9PROT</name>
<dbReference type="Proteomes" id="UP000321635">
    <property type="component" value="Unassembled WGS sequence"/>
</dbReference>
<dbReference type="SUPFAM" id="SSF46785">
    <property type="entry name" value="Winged helix' DNA-binding domain"/>
    <property type="match status" value="1"/>
</dbReference>
<dbReference type="PROSITE" id="PS51197">
    <property type="entry name" value="HTH_RRF2_2"/>
    <property type="match status" value="1"/>
</dbReference>
<organism evidence="2 3">
    <name type="scientific">Acetobacter nitrogenifigens DSM 23921 = NBRC 105050</name>
    <dbReference type="NCBI Taxonomy" id="1120919"/>
    <lineage>
        <taxon>Bacteria</taxon>
        <taxon>Pseudomonadati</taxon>
        <taxon>Pseudomonadota</taxon>
        <taxon>Alphaproteobacteria</taxon>
        <taxon>Acetobacterales</taxon>
        <taxon>Acetobacteraceae</taxon>
        <taxon>Acetobacter</taxon>
    </lineage>
</organism>
<dbReference type="GO" id="GO:0003677">
    <property type="term" value="F:DNA binding"/>
    <property type="evidence" value="ECO:0007669"/>
    <property type="project" value="UniProtKB-KW"/>
</dbReference>
<evidence type="ECO:0000256" key="1">
    <source>
        <dbReference type="ARBA" id="ARBA00023125"/>
    </source>
</evidence>
<gene>
    <name evidence="2" type="primary">nsrR</name>
    <name evidence="2" type="ORF">ANI02nite_09740</name>
</gene>
<dbReference type="Gene3D" id="1.10.10.10">
    <property type="entry name" value="Winged helix-like DNA-binding domain superfamily/Winged helix DNA-binding domain"/>
    <property type="match status" value="1"/>
</dbReference>
<dbReference type="GO" id="GO:0003700">
    <property type="term" value="F:DNA-binding transcription factor activity"/>
    <property type="evidence" value="ECO:0007669"/>
    <property type="project" value="TreeGrafter"/>
</dbReference>
<dbReference type="GO" id="GO:0005829">
    <property type="term" value="C:cytosol"/>
    <property type="evidence" value="ECO:0007669"/>
    <property type="project" value="TreeGrafter"/>
</dbReference>
<protein>
    <submittedName>
        <fullName evidence="2">HTH-type transcriptional regulator NsrR</fullName>
    </submittedName>
</protein>
<dbReference type="PANTHER" id="PTHR33221">
    <property type="entry name" value="WINGED HELIX-TURN-HELIX TRANSCRIPTIONAL REGULATOR, RRF2 FAMILY"/>
    <property type="match status" value="1"/>
</dbReference>
<accession>A0A511X824</accession>
<dbReference type="InterPro" id="IPR036390">
    <property type="entry name" value="WH_DNA-bd_sf"/>
</dbReference>
<dbReference type="NCBIfam" id="TIGR00738">
    <property type="entry name" value="rrf2_super"/>
    <property type="match status" value="1"/>
</dbReference>
<dbReference type="EMBL" id="BJYF01000005">
    <property type="protein sequence ID" value="GEN59090.1"/>
    <property type="molecule type" value="Genomic_DNA"/>
</dbReference>
<dbReference type="InterPro" id="IPR036388">
    <property type="entry name" value="WH-like_DNA-bd_sf"/>
</dbReference>
<dbReference type="STRING" id="1120919.GCA_000429165_01735"/>
<comment type="caution">
    <text evidence="2">The sequence shown here is derived from an EMBL/GenBank/DDBJ whole genome shotgun (WGS) entry which is preliminary data.</text>
</comment>
<reference evidence="2 3" key="1">
    <citation type="submission" date="2019-07" db="EMBL/GenBank/DDBJ databases">
        <title>Whole genome shotgun sequence of Acetobacter nitrogenifigens NBRC 105050.</title>
        <authorList>
            <person name="Hosoyama A."/>
            <person name="Uohara A."/>
            <person name="Ohji S."/>
            <person name="Ichikawa N."/>
        </authorList>
    </citation>
    <scope>NUCLEOTIDE SEQUENCE [LARGE SCALE GENOMIC DNA]</scope>
    <source>
        <strain evidence="2 3">NBRC 105050</strain>
    </source>
</reference>
<evidence type="ECO:0000313" key="2">
    <source>
        <dbReference type="EMBL" id="GEN59090.1"/>
    </source>
</evidence>